<evidence type="ECO:0000259" key="1">
    <source>
        <dbReference type="Pfam" id="PF04149"/>
    </source>
</evidence>
<evidence type="ECO:0000313" key="3">
    <source>
        <dbReference type="Proteomes" id="UP001165143"/>
    </source>
</evidence>
<proteinExistence type="predicted"/>
<dbReference type="InterPro" id="IPR007278">
    <property type="entry name" value="DUF397"/>
</dbReference>
<dbReference type="EMBL" id="BSRX01000054">
    <property type="protein sequence ID" value="GLW58529.1"/>
    <property type="molecule type" value="Genomic_DNA"/>
</dbReference>
<dbReference type="Pfam" id="PF04149">
    <property type="entry name" value="DUF397"/>
    <property type="match status" value="1"/>
</dbReference>
<dbReference type="Proteomes" id="UP001165143">
    <property type="component" value="Unassembled WGS sequence"/>
</dbReference>
<organism evidence="2 3">
    <name type="scientific">Kitasatospora phosalacinea</name>
    <dbReference type="NCBI Taxonomy" id="2065"/>
    <lineage>
        <taxon>Bacteria</taxon>
        <taxon>Bacillati</taxon>
        <taxon>Actinomycetota</taxon>
        <taxon>Actinomycetes</taxon>
        <taxon>Kitasatosporales</taxon>
        <taxon>Streptomycetaceae</taxon>
        <taxon>Kitasatospora</taxon>
    </lineage>
</organism>
<comment type="caution">
    <text evidence="2">The sequence shown here is derived from an EMBL/GenBank/DDBJ whole genome shotgun (WGS) entry which is preliminary data.</text>
</comment>
<reference evidence="2" key="1">
    <citation type="submission" date="2023-02" db="EMBL/GenBank/DDBJ databases">
        <title>Kitasatospora phosalacinea NBRC 14362.</title>
        <authorList>
            <person name="Ichikawa N."/>
            <person name="Sato H."/>
            <person name="Tonouchi N."/>
        </authorList>
    </citation>
    <scope>NUCLEOTIDE SEQUENCE</scope>
    <source>
        <strain evidence="2">NBRC 14362</strain>
    </source>
</reference>
<gene>
    <name evidence="2" type="ORF">Kpho01_65400</name>
</gene>
<name>A0A9W6URN6_9ACTN</name>
<dbReference type="AlphaFoldDB" id="A0A9W6URN6"/>
<accession>A0A9W6URN6</accession>
<sequence>MLVAIYQARGCGATVARPKGSGRVALCADEEPAMAFHPTASALAVTWRKASASGGNGDCVELAVHTGTVVVRDSKDPDGPAHVHQPDAAGAFLAALASGQLAPVA</sequence>
<feature type="domain" description="DUF397" evidence="1">
    <location>
        <begin position="46"/>
        <end position="96"/>
    </location>
</feature>
<evidence type="ECO:0000313" key="2">
    <source>
        <dbReference type="EMBL" id="GLW58529.1"/>
    </source>
</evidence>
<protein>
    <recommendedName>
        <fullName evidence="1">DUF397 domain-containing protein</fullName>
    </recommendedName>
</protein>